<evidence type="ECO:0000313" key="2">
    <source>
        <dbReference type="Proteomes" id="UP000479710"/>
    </source>
</evidence>
<name>A0A6G1D2U6_9ORYZ</name>
<gene>
    <name evidence="1" type="ORF">E2562_014639</name>
</gene>
<dbReference type="Proteomes" id="UP000479710">
    <property type="component" value="Unassembled WGS sequence"/>
</dbReference>
<dbReference type="EMBL" id="SPHZ02000007">
    <property type="protein sequence ID" value="KAF0907018.1"/>
    <property type="molecule type" value="Genomic_DNA"/>
</dbReference>
<protein>
    <submittedName>
        <fullName evidence="1">Uncharacterized protein</fullName>
    </submittedName>
</protein>
<accession>A0A6G1D2U6</accession>
<organism evidence="1 2">
    <name type="scientific">Oryza meyeriana var. granulata</name>
    <dbReference type="NCBI Taxonomy" id="110450"/>
    <lineage>
        <taxon>Eukaryota</taxon>
        <taxon>Viridiplantae</taxon>
        <taxon>Streptophyta</taxon>
        <taxon>Embryophyta</taxon>
        <taxon>Tracheophyta</taxon>
        <taxon>Spermatophyta</taxon>
        <taxon>Magnoliopsida</taxon>
        <taxon>Liliopsida</taxon>
        <taxon>Poales</taxon>
        <taxon>Poaceae</taxon>
        <taxon>BOP clade</taxon>
        <taxon>Oryzoideae</taxon>
        <taxon>Oryzeae</taxon>
        <taxon>Oryzinae</taxon>
        <taxon>Oryza</taxon>
        <taxon>Oryza meyeriana</taxon>
    </lineage>
</organism>
<comment type="caution">
    <text evidence="1">The sequence shown here is derived from an EMBL/GenBank/DDBJ whole genome shotgun (WGS) entry which is preliminary data.</text>
</comment>
<dbReference type="AlphaFoldDB" id="A0A6G1D2U6"/>
<keyword evidence="2" id="KW-1185">Reference proteome</keyword>
<evidence type="ECO:0000313" key="1">
    <source>
        <dbReference type="EMBL" id="KAF0907018.1"/>
    </source>
</evidence>
<reference evidence="1 2" key="1">
    <citation type="submission" date="2019-11" db="EMBL/GenBank/DDBJ databases">
        <title>Whole genome sequence of Oryza granulata.</title>
        <authorList>
            <person name="Li W."/>
        </authorList>
    </citation>
    <scope>NUCLEOTIDE SEQUENCE [LARGE SCALE GENOMIC DNA]</scope>
    <source>
        <strain evidence="2">cv. Menghai</strain>
        <tissue evidence="1">Leaf</tissue>
    </source>
</reference>
<proteinExistence type="predicted"/>
<sequence length="112" mass="11145">MVALVDRVFSNFGLADHVCSGQIWGCRANLGWLAGPNNGAGAGGGTRGCSSVGYPSSTNQVQLPPTAAAMLAGVAPKARGFSSTMAVAPAGNSVMAAVVLEASPKTGRQARL</sequence>